<dbReference type="GO" id="GO:0005886">
    <property type="term" value="C:plasma membrane"/>
    <property type="evidence" value="ECO:0007669"/>
    <property type="project" value="UniProtKB-SubCell"/>
</dbReference>
<dbReference type="InterPro" id="IPR000515">
    <property type="entry name" value="MetI-like"/>
</dbReference>
<dbReference type="PROSITE" id="PS50928">
    <property type="entry name" value="ABC_TM1"/>
    <property type="match status" value="1"/>
</dbReference>
<dbReference type="SUPFAM" id="SSF51658">
    <property type="entry name" value="Xylose isomerase-like"/>
    <property type="match status" value="1"/>
</dbReference>
<evidence type="ECO:0000256" key="7">
    <source>
        <dbReference type="SAM" id="Phobius"/>
    </source>
</evidence>
<accession>X1U457</accession>
<keyword evidence="5 7" id="KW-1133">Transmembrane helix</keyword>
<name>X1U457_9ZZZZ</name>
<feature type="transmembrane region" description="Helical" evidence="7">
    <location>
        <begin position="163"/>
        <end position="192"/>
    </location>
</feature>
<evidence type="ECO:0000256" key="2">
    <source>
        <dbReference type="ARBA" id="ARBA00022448"/>
    </source>
</evidence>
<protein>
    <recommendedName>
        <fullName evidence="8">ABC transmembrane type-1 domain-containing protein</fullName>
    </recommendedName>
</protein>
<dbReference type="EMBL" id="BARW01018389">
    <property type="protein sequence ID" value="GAI98411.1"/>
    <property type="molecule type" value="Genomic_DNA"/>
</dbReference>
<dbReference type="GO" id="GO:0055085">
    <property type="term" value="P:transmembrane transport"/>
    <property type="evidence" value="ECO:0007669"/>
    <property type="project" value="InterPro"/>
</dbReference>
<dbReference type="AlphaFoldDB" id="X1U457"/>
<feature type="domain" description="ABC transmembrane type-1" evidence="8">
    <location>
        <begin position="167"/>
        <end position="278"/>
    </location>
</feature>
<dbReference type="SUPFAM" id="SSF161098">
    <property type="entry name" value="MetI-like"/>
    <property type="match status" value="1"/>
</dbReference>
<dbReference type="Gene3D" id="1.10.3720.10">
    <property type="entry name" value="MetI-like"/>
    <property type="match status" value="1"/>
</dbReference>
<proteinExistence type="predicted"/>
<dbReference type="InterPro" id="IPR035906">
    <property type="entry name" value="MetI-like_sf"/>
</dbReference>
<keyword evidence="3" id="KW-1003">Cell membrane</keyword>
<sequence length="278" mass="31678">DGSVKINSISSEKKLLHLYDNLRVLVEVAKKRDIVLVIEPLNSLKDHKNYFLDNFPITLELIQSIDSEYLKILYDIYHMQIMEEYIQVNNVIMKITQKALFCFVLAIIVIYLLFPFYWALNSSFKTEAQLQMMPATFIPRDPESGNISFSLINYKSVIQNQEFLYGLINSSIVAISTTLLALVAGSFAGFAIGKLRFRGKQPSMYIILAMTMFPQITVLTGLFAIINTLKLEPRFSMILTYMIFTLPLTTWVLAAFFKSLPTAILESSQVDGATFFQT</sequence>
<evidence type="ECO:0000313" key="9">
    <source>
        <dbReference type="EMBL" id="GAI98411.1"/>
    </source>
</evidence>
<organism evidence="9">
    <name type="scientific">marine sediment metagenome</name>
    <dbReference type="NCBI Taxonomy" id="412755"/>
    <lineage>
        <taxon>unclassified sequences</taxon>
        <taxon>metagenomes</taxon>
        <taxon>ecological metagenomes</taxon>
    </lineage>
</organism>
<keyword evidence="2" id="KW-0813">Transport</keyword>
<evidence type="ECO:0000256" key="1">
    <source>
        <dbReference type="ARBA" id="ARBA00004651"/>
    </source>
</evidence>
<evidence type="ECO:0000256" key="5">
    <source>
        <dbReference type="ARBA" id="ARBA00022989"/>
    </source>
</evidence>
<feature type="transmembrane region" description="Helical" evidence="7">
    <location>
        <begin position="99"/>
        <end position="120"/>
    </location>
</feature>
<feature type="non-terminal residue" evidence="9">
    <location>
        <position position="1"/>
    </location>
</feature>
<evidence type="ECO:0000256" key="6">
    <source>
        <dbReference type="ARBA" id="ARBA00023136"/>
    </source>
</evidence>
<feature type="transmembrane region" description="Helical" evidence="7">
    <location>
        <begin position="204"/>
        <end position="226"/>
    </location>
</feature>
<gene>
    <name evidence="9" type="ORF">S12H4_31496</name>
</gene>
<evidence type="ECO:0000256" key="4">
    <source>
        <dbReference type="ARBA" id="ARBA00022692"/>
    </source>
</evidence>
<dbReference type="Gene3D" id="3.20.20.150">
    <property type="entry name" value="Divalent-metal-dependent TIM barrel enzymes"/>
    <property type="match status" value="1"/>
</dbReference>
<keyword evidence="6 7" id="KW-0472">Membrane</keyword>
<reference evidence="9" key="1">
    <citation type="journal article" date="2014" name="Front. Microbiol.">
        <title>High frequency of phylogenetically diverse reductive dehalogenase-homologous genes in deep subseafloor sedimentary metagenomes.</title>
        <authorList>
            <person name="Kawai M."/>
            <person name="Futagami T."/>
            <person name="Toyoda A."/>
            <person name="Takaki Y."/>
            <person name="Nishi S."/>
            <person name="Hori S."/>
            <person name="Arai W."/>
            <person name="Tsubouchi T."/>
            <person name="Morono Y."/>
            <person name="Uchiyama I."/>
            <person name="Ito T."/>
            <person name="Fujiyama A."/>
            <person name="Inagaki F."/>
            <person name="Takami H."/>
        </authorList>
    </citation>
    <scope>NUCLEOTIDE SEQUENCE</scope>
    <source>
        <strain evidence="9">Expedition CK06-06</strain>
    </source>
</reference>
<comment type="caution">
    <text evidence="9">The sequence shown here is derived from an EMBL/GenBank/DDBJ whole genome shotgun (WGS) entry which is preliminary data.</text>
</comment>
<dbReference type="InterPro" id="IPR013022">
    <property type="entry name" value="Xyl_isomerase-like_TIM-brl"/>
</dbReference>
<dbReference type="PANTHER" id="PTHR32243:SF18">
    <property type="entry name" value="INNER MEMBRANE ABC TRANSPORTER PERMEASE PROTEIN YCJP"/>
    <property type="match status" value="1"/>
</dbReference>
<evidence type="ECO:0000256" key="3">
    <source>
        <dbReference type="ARBA" id="ARBA00022475"/>
    </source>
</evidence>
<dbReference type="InterPro" id="IPR036237">
    <property type="entry name" value="Xyl_isomerase-like_sf"/>
</dbReference>
<dbReference type="PANTHER" id="PTHR32243">
    <property type="entry name" value="MALTOSE TRANSPORT SYSTEM PERMEASE-RELATED"/>
    <property type="match status" value="1"/>
</dbReference>
<feature type="non-terminal residue" evidence="9">
    <location>
        <position position="278"/>
    </location>
</feature>
<keyword evidence="4 7" id="KW-0812">Transmembrane</keyword>
<dbReference type="InterPro" id="IPR050901">
    <property type="entry name" value="BP-dep_ABC_trans_perm"/>
</dbReference>
<dbReference type="Pfam" id="PF01261">
    <property type="entry name" value="AP_endonuc_2"/>
    <property type="match status" value="1"/>
</dbReference>
<feature type="transmembrane region" description="Helical" evidence="7">
    <location>
        <begin position="238"/>
        <end position="257"/>
    </location>
</feature>
<evidence type="ECO:0000259" key="8">
    <source>
        <dbReference type="PROSITE" id="PS50928"/>
    </source>
</evidence>
<comment type="subcellular location">
    <subcellularLocation>
        <location evidence="1">Cell membrane</location>
        <topology evidence="1">Multi-pass membrane protein</topology>
    </subcellularLocation>
</comment>